<evidence type="ECO:0000313" key="3">
    <source>
        <dbReference type="Proteomes" id="UP001501585"/>
    </source>
</evidence>
<comment type="caution">
    <text evidence="2">The sequence shown here is derived from an EMBL/GenBank/DDBJ whole genome shotgun (WGS) entry which is preliminary data.</text>
</comment>
<feature type="compositionally biased region" description="Basic and acidic residues" evidence="1">
    <location>
        <begin position="65"/>
        <end position="82"/>
    </location>
</feature>
<organism evidence="2 3">
    <name type="scientific">Nocardiopsis rhodophaea</name>
    <dbReference type="NCBI Taxonomy" id="280238"/>
    <lineage>
        <taxon>Bacteria</taxon>
        <taxon>Bacillati</taxon>
        <taxon>Actinomycetota</taxon>
        <taxon>Actinomycetes</taxon>
        <taxon>Streptosporangiales</taxon>
        <taxon>Nocardiopsidaceae</taxon>
        <taxon>Nocardiopsis</taxon>
    </lineage>
</organism>
<accession>A0ABP5EYP1</accession>
<proteinExistence type="predicted"/>
<dbReference type="Proteomes" id="UP001501585">
    <property type="component" value="Unassembled WGS sequence"/>
</dbReference>
<feature type="compositionally biased region" description="Low complexity" evidence="1">
    <location>
        <begin position="52"/>
        <end position="63"/>
    </location>
</feature>
<protein>
    <submittedName>
        <fullName evidence="2">Uncharacterized protein</fullName>
    </submittedName>
</protein>
<evidence type="ECO:0000313" key="2">
    <source>
        <dbReference type="EMBL" id="GAA2011877.1"/>
    </source>
</evidence>
<feature type="region of interest" description="Disordered" evidence="1">
    <location>
        <begin position="28"/>
        <end position="102"/>
    </location>
</feature>
<gene>
    <name evidence="2" type="ORF">GCM10009799_45190</name>
</gene>
<dbReference type="EMBL" id="BAAAPC010000023">
    <property type="protein sequence ID" value="GAA2011877.1"/>
    <property type="molecule type" value="Genomic_DNA"/>
</dbReference>
<reference evidence="3" key="1">
    <citation type="journal article" date="2019" name="Int. J. Syst. Evol. Microbiol.">
        <title>The Global Catalogue of Microorganisms (GCM) 10K type strain sequencing project: providing services to taxonomists for standard genome sequencing and annotation.</title>
        <authorList>
            <consortium name="The Broad Institute Genomics Platform"/>
            <consortium name="The Broad Institute Genome Sequencing Center for Infectious Disease"/>
            <person name="Wu L."/>
            <person name="Ma J."/>
        </authorList>
    </citation>
    <scope>NUCLEOTIDE SEQUENCE [LARGE SCALE GENOMIC DNA]</scope>
    <source>
        <strain evidence="3">JCM 15313</strain>
    </source>
</reference>
<evidence type="ECO:0000256" key="1">
    <source>
        <dbReference type="SAM" id="MobiDB-lite"/>
    </source>
</evidence>
<sequence>MTDGIRAMSIAWVSGEWVTDIGTSEDERHLPATLHQDHESDKPSNPAFTLLSSYRPSSSTSPPVRKRDGEGDPGPDRHEKRGAPRQGRPSAGDPVVPAGMSV</sequence>
<keyword evidence="3" id="KW-1185">Reference proteome</keyword>
<feature type="compositionally biased region" description="Basic and acidic residues" evidence="1">
    <location>
        <begin position="28"/>
        <end position="42"/>
    </location>
</feature>
<name>A0ABP5EYP1_9ACTN</name>